<evidence type="ECO:0000259" key="11">
    <source>
        <dbReference type="PROSITE" id="PS50157"/>
    </source>
</evidence>
<keyword evidence="5 10" id="KW-0863">Zinc-finger</keyword>
<dbReference type="InterPro" id="IPR036236">
    <property type="entry name" value="Znf_C2H2_sf"/>
</dbReference>
<dbReference type="GO" id="GO:0000977">
    <property type="term" value="F:RNA polymerase II transcription regulatory region sequence-specific DNA binding"/>
    <property type="evidence" value="ECO:0007669"/>
    <property type="project" value="TreeGrafter"/>
</dbReference>
<feature type="domain" description="C2H2-type" evidence="11">
    <location>
        <begin position="253"/>
        <end position="280"/>
    </location>
</feature>
<evidence type="ECO:0000256" key="5">
    <source>
        <dbReference type="ARBA" id="ARBA00022771"/>
    </source>
</evidence>
<dbReference type="FunFam" id="3.30.160.60:FF:000475">
    <property type="entry name" value="zinc finger protein 32 isoform X1"/>
    <property type="match status" value="1"/>
</dbReference>
<evidence type="ECO:0000256" key="1">
    <source>
        <dbReference type="ARBA" id="ARBA00004123"/>
    </source>
</evidence>
<evidence type="ECO:0000256" key="4">
    <source>
        <dbReference type="ARBA" id="ARBA00022737"/>
    </source>
</evidence>
<keyword evidence="6" id="KW-0862">Zinc</keyword>
<dbReference type="FunFam" id="3.30.160.60:FF:000690">
    <property type="entry name" value="Zinc finger protein 354C"/>
    <property type="match status" value="1"/>
</dbReference>
<evidence type="ECO:0000256" key="10">
    <source>
        <dbReference type="PROSITE-ProRule" id="PRU00042"/>
    </source>
</evidence>
<feature type="domain" description="C2H2-type" evidence="11">
    <location>
        <begin position="168"/>
        <end position="196"/>
    </location>
</feature>
<dbReference type="FunFam" id="3.30.160.60:FF:000446">
    <property type="entry name" value="Zinc finger protein"/>
    <property type="match status" value="1"/>
</dbReference>
<evidence type="ECO:0000313" key="12">
    <source>
        <dbReference type="EMBL" id="KAK5648598.1"/>
    </source>
</evidence>
<evidence type="ECO:0000256" key="6">
    <source>
        <dbReference type="ARBA" id="ARBA00022833"/>
    </source>
</evidence>
<comment type="subcellular location">
    <subcellularLocation>
        <location evidence="1">Nucleus</location>
    </subcellularLocation>
</comment>
<feature type="domain" description="C2H2-type" evidence="11">
    <location>
        <begin position="140"/>
        <end position="167"/>
    </location>
</feature>
<dbReference type="GO" id="GO:0008270">
    <property type="term" value="F:zinc ion binding"/>
    <property type="evidence" value="ECO:0007669"/>
    <property type="project" value="UniProtKB-KW"/>
</dbReference>
<reference evidence="12 13" key="1">
    <citation type="journal article" date="2024" name="Insects">
        <title>An Improved Chromosome-Level Genome Assembly of the Firefly Pyrocoelia pectoralis.</title>
        <authorList>
            <person name="Fu X."/>
            <person name="Meyer-Rochow V.B."/>
            <person name="Ballantyne L."/>
            <person name="Zhu X."/>
        </authorList>
    </citation>
    <scope>NUCLEOTIDE SEQUENCE [LARGE SCALE GENOMIC DNA]</scope>
    <source>
        <strain evidence="12">XCY_ONT2</strain>
    </source>
</reference>
<dbReference type="InterPro" id="IPR013087">
    <property type="entry name" value="Znf_C2H2_type"/>
</dbReference>
<dbReference type="PANTHER" id="PTHR24409:SF295">
    <property type="entry name" value="AZ2-RELATED"/>
    <property type="match status" value="1"/>
</dbReference>
<dbReference type="Pfam" id="PF00096">
    <property type="entry name" value="zf-C2H2"/>
    <property type="match status" value="6"/>
</dbReference>
<sequence length="337" mass="39553">MRKIISNENGDTLSDANNSKLEQKTVKCDKVRETAINEDIFAEPTEFGDQEKKYLGFANGTIDEREQSDGYNFSCQYCSLMFVTEEDIMNHVNVEHADKEHDFTEGLSDKMSKKERRKNTKLDQDAVNAAKVVVEGRIYYNCKICGKSLHSPYTYVWHMRIHTGERPYVCDLCGKQFRVSQGLVRHLRETHEGIKNFGCDICGRMFATRRNVEEHRRIHTNERPYICDLCGKSFKQKASLFVHNRSHSDLFPFRCSYCNQGFRTRPPLLIHVTRHTGEKPYPCDICGRRFRIKYELKRHKLIHSEEKPFSCLDCGLSFRQKRYLRNHNKINHDRPTP</sequence>
<dbReference type="PROSITE" id="PS00028">
    <property type="entry name" value="ZINC_FINGER_C2H2_1"/>
    <property type="match status" value="8"/>
</dbReference>
<dbReference type="SUPFAM" id="SSF57667">
    <property type="entry name" value="beta-beta-alpha zinc fingers"/>
    <property type="match status" value="3"/>
</dbReference>
<evidence type="ECO:0000256" key="8">
    <source>
        <dbReference type="ARBA" id="ARBA00023163"/>
    </source>
</evidence>
<dbReference type="GO" id="GO:0000981">
    <property type="term" value="F:DNA-binding transcription factor activity, RNA polymerase II-specific"/>
    <property type="evidence" value="ECO:0007669"/>
    <property type="project" value="TreeGrafter"/>
</dbReference>
<feature type="domain" description="C2H2-type" evidence="11">
    <location>
        <begin position="197"/>
        <end position="224"/>
    </location>
</feature>
<dbReference type="FunFam" id="3.30.160.60:FF:001289">
    <property type="entry name" value="Zinc finger protein 574"/>
    <property type="match status" value="1"/>
</dbReference>
<feature type="domain" description="C2H2-type" evidence="11">
    <location>
        <begin position="309"/>
        <end position="337"/>
    </location>
</feature>
<dbReference type="FunFam" id="3.30.160.60:FF:000706">
    <property type="entry name" value="Zinc finger protein"/>
    <property type="match status" value="1"/>
</dbReference>
<dbReference type="AlphaFoldDB" id="A0AAN7VRT4"/>
<keyword evidence="7" id="KW-0805">Transcription regulation</keyword>
<feature type="domain" description="C2H2-type" evidence="11">
    <location>
        <begin position="73"/>
        <end position="101"/>
    </location>
</feature>
<gene>
    <name evidence="12" type="ORF">RI129_003490</name>
</gene>
<accession>A0AAN7VRT4</accession>
<dbReference type="GO" id="GO:0003682">
    <property type="term" value="F:chromatin binding"/>
    <property type="evidence" value="ECO:0007669"/>
    <property type="project" value="UniProtKB-ARBA"/>
</dbReference>
<dbReference type="GO" id="GO:0005634">
    <property type="term" value="C:nucleus"/>
    <property type="evidence" value="ECO:0007669"/>
    <property type="project" value="UniProtKB-SubCell"/>
</dbReference>
<name>A0AAN7VRT4_9COLE</name>
<dbReference type="Gene3D" id="3.30.160.60">
    <property type="entry name" value="Classic Zinc Finger"/>
    <property type="match status" value="7"/>
</dbReference>
<keyword evidence="8" id="KW-0804">Transcription</keyword>
<keyword evidence="9" id="KW-0539">Nucleus</keyword>
<dbReference type="GO" id="GO:0000785">
    <property type="term" value="C:chromatin"/>
    <property type="evidence" value="ECO:0007669"/>
    <property type="project" value="UniProtKB-ARBA"/>
</dbReference>
<dbReference type="SMART" id="SM00355">
    <property type="entry name" value="ZnF_C2H2"/>
    <property type="match status" value="8"/>
</dbReference>
<dbReference type="PROSITE" id="PS50157">
    <property type="entry name" value="ZINC_FINGER_C2H2_2"/>
    <property type="match status" value="8"/>
</dbReference>
<keyword evidence="4" id="KW-0677">Repeat</keyword>
<dbReference type="Proteomes" id="UP001329430">
    <property type="component" value="Chromosome 2"/>
</dbReference>
<feature type="domain" description="C2H2-type" evidence="11">
    <location>
        <begin position="225"/>
        <end position="252"/>
    </location>
</feature>
<evidence type="ECO:0000256" key="9">
    <source>
        <dbReference type="ARBA" id="ARBA00023242"/>
    </source>
</evidence>
<evidence type="ECO:0000256" key="3">
    <source>
        <dbReference type="ARBA" id="ARBA00022723"/>
    </source>
</evidence>
<dbReference type="GO" id="GO:0040029">
    <property type="term" value="P:epigenetic regulation of gene expression"/>
    <property type="evidence" value="ECO:0007669"/>
    <property type="project" value="UniProtKB-ARBA"/>
</dbReference>
<dbReference type="PANTHER" id="PTHR24409">
    <property type="entry name" value="ZINC FINGER PROTEIN 142"/>
    <property type="match status" value="1"/>
</dbReference>
<keyword evidence="3" id="KW-0479">Metal-binding</keyword>
<evidence type="ECO:0000256" key="2">
    <source>
        <dbReference type="ARBA" id="ARBA00006991"/>
    </source>
</evidence>
<keyword evidence="13" id="KW-1185">Reference proteome</keyword>
<feature type="domain" description="C2H2-type" evidence="11">
    <location>
        <begin position="281"/>
        <end position="308"/>
    </location>
</feature>
<comment type="similarity">
    <text evidence="2">Belongs to the krueppel C2H2-type zinc-finger protein family.</text>
</comment>
<comment type="caution">
    <text evidence="12">The sequence shown here is derived from an EMBL/GenBank/DDBJ whole genome shotgun (WGS) entry which is preliminary data.</text>
</comment>
<protein>
    <recommendedName>
        <fullName evidence="11">C2H2-type domain-containing protein</fullName>
    </recommendedName>
</protein>
<dbReference type="EMBL" id="JAVRBK010000002">
    <property type="protein sequence ID" value="KAK5648598.1"/>
    <property type="molecule type" value="Genomic_DNA"/>
</dbReference>
<organism evidence="12 13">
    <name type="scientific">Pyrocoelia pectoralis</name>
    <dbReference type="NCBI Taxonomy" id="417401"/>
    <lineage>
        <taxon>Eukaryota</taxon>
        <taxon>Metazoa</taxon>
        <taxon>Ecdysozoa</taxon>
        <taxon>Arthropoda</taxon>
        <taxon>Hexapoda</taxon>
        <taxon>Insecta</taxon>
        <taxon>Pterygota</taxon>
        <taxon>Neoptera</taxon>
        <taxon>Endopterygota</taxon>
        <taxon>Coleoptera</taxon>
        <taxon>Polyphaga</taxon>
        <taxon>Elateriformia</taxon>
        <taxon>Elateroidea</taxon>
        <taxon>Lampyridae</taxon>
        <taxon>Lampyrinae</taxon>
        <taxon>Pyrocoelia</taxon>
    </lineage>
</organism>
<evidence type="ECO:0000256" key="7">
    <source>
        <dbReference type="ARBA" id="ARBA00023015"/>
    </source>
</evidence>
<evidence type="ECO:0000313" key="13">
    <source>
        <dbReference type="Proteomes" id="UP001329430"/>
    </source>
</evidence>
<proteinExistence type="inferred from homology"/>